<evidence type="ECO:0000256" key="1">
    <source>
        <dbReference type="SAM" id="MobiDB-lite"/>
    </source>
</evidence>
<dbReference type="PANTHER" id="PTHR33116:SF86">
    <property type="entry name" value="REVERSE TRANSCRIPTASE DOMAIN-CONTAINING PROTEIN"/>
    <property type="match status" value="1"/>
</dbReference>
<accession>A0A9R1NJ93</accession>
<dbReference type="EMBL" id="LT934113">
    <property type="protein sequence ID" value="VAH25949.1"/>
    <property type="molecule type" value="Genomic_DNA"/>
</dbReference>
<dbReference type="AlphaFoldDB" id="A0A9R1NJ93"/>
<evidence type="ECO:0000313" key="3">
    <source>
        <dbReference type="EMBL" id="VAH25949.1"/>
    </source>
</evidence>
<keyword evidence="4" id="KW-1185">Reference proteome</keyword>
<feature type="region of interest" description="Disordered" evidence="1">
    <location>
        <begin position="521"/>
        <end position="549"/>
    </location>
</feature>
<name>A0A9R1NJ93_TRITD</name>
<reference evidence="3 4" key="1">
    <citation type="submission" date="2017-09" db="EMBL/GenBank/DDBJ databases">
        <authorList>
            <consortium name="International Durum Wheat Genome Sequencing Consortium (IDWGSC)"/>
            <person name="Milanesi L."/>
        </authorList>
    </citation>
    <scope>NUCLEOTIDE SEQUENCE [LARGE SCALE GENOMIC DNA]</scope>
    <source>
        <strain evidence="4">cv. Svevo</strain>
    </source>
</reference>
<evidence type="ECO:0000313" key="4">
    <source>
        <dbReference type="Proteomes" id="UP000324705"/>
    </source>
</evidence>
<gene>
    <name evidence="3" type="ORF">TRITD_2Av1G020830</name>
</gene>
<proteinExistence type="predicted"/>
<feature type="domain" description="Reverse transcriptase zinc-binding" evidence="2">
    <location>
        <begin position="365"/>
        <end position="436"/>
    </location>
</feature>
<dbReference type="Pfam" id="PF13966">
    <property type="entry name" value="zf-RVT"/>
    <property type="match status" value="1"/>
</dbReference>
<feature type="compositionally biased region" description="Basic and acidic residues" evidence="1">
    <location>
        <begin position="521"/>
        <end position="532"/>
    </location>
</feature>
<dbReference type="PANTHER" id="PTHR33116">
    <property type="entry name" value="REVERSE TRANSCRIPTASE ZINC-BINDING DOMAIN-CONTAINING PROTEIN-RELATED-RELATED"/>
    <property type="match status" value="1"/>
</dbReference>
<protein>
    <recommendedName>
        <fullName evidence="2">Reverse transcriptase zinc-binding domain-containing protein</fullName>
    </recommendedName>
</protein>
<dbReference type="OMA" id="RIMIQAS"/>
<dbReference type="Proteomes" id="UP000324705">
    <property type="component" value="Chromosome 2A"/>
</dbReference>
<feature type="compositionally biased region" description="Polar residues" evidence="1">
    <location>
        <begin position="533"/>
        <end position="549"/>
    </location>
</feature>
<dbReference type="Gramene" id="TRITD2Av1G020830.1">
    <property type="protein sequence ID" value="TRITD2Av1G020830.1"/>
    <property type="gene ID" value="TRITD2Av1G020830"/>
</dbReference>
<organism evidence="3 4">
    <name type="scientific">Triticum turgidum subsp. durum</name>
    <name type="common">Durum wheat</name>
    <name type="synonym">Triticum durum</name>
    <dbReference type="NCBI Taxonomy" id="4567"/>
    <lineage>
        <taxon>Eukaryota</taxon>
        <taxon>Viridiplantae</taxon>
        <taxon>Streptophyta</taxon>
        <taxon>Embryophyta</taxon>
        <taxon>Tracheophyta</taxon>
        <taxon>Spermatophyta</taxon>
        <taxon>Magnoliopsida</taxon>
        <taxon>Liliopsida</taxon>
        <taxon>Poales</taxon>
        <taxon>Poaceae</taxon>
        <taxon>BOP clade</taxon>
        <taxon>Pooideae</taxon>
        <taxon>Triticodae</taxon>
        <taxon>Triticeae</taxon>
        <taxon>Triticinae</taxon>
        <taxon>Triticum</taxon>
    </lineage>
</organism>
<dbReference type="InterPro" id="IPR026960">
    <property type="entry name" value="RVT-Znf"/>
</dbReference>
<evidence type="ECO:0000259" key="2">
    <source>
        <dbReference type="Pfam" id="PF13966"/>
    </source>
</evidence>
<sequence length="727" mass="82214">MLFADDLLVCGNATVQEATQMAHLINHFCSQSGQTPNWHKSSILFSATVSQSLAQHINNIFPVTLIDSTSTHLGHPLILPAKDRASAYNFVYDKFKNKLPTYKADKLSHAARLELINSVFASIPVYYMSNILFPKKFLAKLTAIIRNFWWVGVREEASARALCLRAWKDICTPKKEGGLGIKNMLAMNQGLLAAAWRLAENPESQVYQVLRAKYFPDSSIWRATPNTPKSAFWTSILKVLPMLKEHSFYQITQGNISIWSSPWCTTWENIYDHLIVQHSAFIYPAKVSDLWLPGQKLWNSEFITNLFQEPTASAIIATPIVLDDSRDILCWKPTPSGKCNSKSTYKLCLQQIHNLQVNQPRQVNQSTKDILQQVWKHKFMAPRVKTFAWRLLRHALPTGLRAGRFSSHISSTCSRCDSDEDEMHLFFLCNFSRASWFGHPWYIRSDILAFNHNSVLDIIQVLINMNHPQSSIPNIFTFLWCLWKARNDVLFCRKESHPHQVHQAALAIASVQDIQDPQEHLNRELPSSEEKQSTTILSQGQEQVQQGSTLKSDLAISGTKIYSDASWHKKNVPGYGGNPATGIGVHILFPEEGSDSRIMIQASTHDVCSPLIAEVYALLFAAKISCRLQLQQGSFLTDNLSLAKMAASRDINNTNISWRCRQPISEFFQISHSLNAVYHISRNTNGIAHNCAHQVLNSRVEPVFSCSRSSHANVPCPFLQSLLNFQV</sequence>